<protein>
    <submittedName>
        <fullName evidence="2">Uncharacterized protein</fullName>
    </submittedName>
</protein>
<reference evidence="2" key="1">
    <citation type="submission" date="2025-08" db="UniProtKB">
        <authorList>
            <consortium name="Ensembl"/>
        </authorList>
    </citation>
    <scope>IDENTIFICATION</scope>
</reference>
<proteinExistence type="predicted"/>
<evidence type="ECO:0000256" key="1">
    <source>
        <dbReference type="SAM" id="MobiDB-lite"/>
    </source>
</evidence>
<dbReference type="Proteomes" id="UP000694420">
    <property type="component" value="Unplaced"/>
</dbReference>
<reference evidence="2" key="2">
    <citation type="submission" date="2025-09" db="UniProtKB">
        <authorList>
            <consortium name="Ensembl"/>
        </authorList>
    </citation>
    <scope>IDENTIFICATION</scope>
</reference>
<name>A0A8C6ZQL1_NOTPE</name>
<sequence length="78" mass="8740">HRGPPDTGALPGHQARTPGPPLRLPLPQMEREVSAFIQASGEPRRRFQPMSKLERSILRVPPAPRHLLQPLWGQRGGR</sequence>
<dbReference type="SUPFAM" id="SSF82708">
    <property type="entry name" value="R3H domain"/>
    <property type="match status" value="1"/>
</dbReference>
<evidence type="ECO:0000313" key="2">
    <source>
        <dbReference type="Ensembl" id="ENSNPEP00000017143.1"/>
    </source>
</evidence>
<dbReference type="Ensembl" id="ENSNPET00000017565.1">
    <property type="protein sequence ID" value="ENSNPEP00000017143.1"/>
    <property type="gene ID" value="ENSNPEG00000012764.1"/>
</dbReference>
<evidence type="ECO:0000313" key="3">
    <source>
        <dbReference type="Proteomes" id="UP000694420"/>
    </source>
</evidence>
<dbReference type="AlphaFoldDB" id="A0A8C6ZQL1"/>
<dbReference type="GO" id="GO:0003676">
    <property type="term" value="F:nucleic acid binding"/>
    <property type="evidence" value="ECO:0007669"/>
    <property type="project" value="InterPro"/>
</dbReference>
<feature type="region of interest" description="Disordered" evidence="1">
    <location>
        <begin position="1"/>
        <end position="21"/>
    </location>
</feature>
<dbReference type="Gene3D" id="3.30.1370.50">
    <property type="entry name" value="R3H-like domain"/>
    <property type="match status" value="1"/>
</dbReference>
<organism evidence="2 3">
    <name type="scientific">Nothoprocta perdicaria</name>
    <name type="common">Chilean tinamou</name>
    <name type="synonym">Crypturus perdicarius</name>
    <dbReference type="NCBI Taxonomy" id="30464"/>
    <lineage>
        <taxon>Eukaryota</taxon>
        <taxon>Metazoa</taxon>
        <taxon>Chordata</taxon>
        <taxon>Craniata</taxon>
        <taxon>Vertebrata</taxon>
        <taxon>Euteleostomi</taxon>
        <taxon>Archelosauria</taxon>
        <taxon>Archosauria</taxon>
        <taxon>Dinosauria</taxon>
        <taxon>Saurischia</taxon>
        <taxon>Theropoda</taxon>
        <taxon>Coelurosauria</taxon>
        <taxon>Aves</taxon>
        <taxon>Palaeognathae</taxon>
        <taxon>Tinamiformes</taxon>
        <taxon>Tinamidae</taxon>
        <taxon>Nothoprocta</taxon>
    </lineage>
</organism>
<keyword evidence="3" id="KW-1185">Reference proteome</keyword>
<dbReference type="InterPro" id="IPR036867">
    <property type="entry name" value="R3H_dom_sf"/>
</dbReference>
<accession>A0A8C6ZQL1</accession>